<proteinExistence type="predicted"/>
<evidence type="ECO:0000259" key="2">
    <source>
        <dbReference type="Pfam" id="PF15477"/>
    </source>
</evidence>
<feature type="compositionally biased region" description="Acidic residues" evidence="1">
    <location>
        <begin position="260"/>
        <end position="270"/>
    </location>
</feature>
<feature type="compositionally biased region" description="Basic residues" evidence="1">
    <location>
        <begin position="203"/>
        <end position="217"/>
    </location>
</feature>
<reference evidence="3" key="1">
    <citation type="submission" date="2022-07" db="EMBL/GenBank/DDBJ databases">
        <title>Draft genome sequence of Zalerion maritima ATCC 34329, a (micro)plastics degrading marine fungus.</title>
        <authorList>
            <person name="Paco A."/>
            <person name="Goncalves M.F.M."/>
            <person name="Rocha-Santos T.A.P."/>
            <person name="Alves A."/>
        </authorList>
    </citation>
    <scope>NUCLEOTIDE SEQUENCE</scope>
    <source>
        <strain evidence="3">ATCC 34329</strain>
    </source>
</reference>
<feature type="compositionally biased region" description="Basic residues" evidence="1">
    <location>
        <begin position="159"/>
        <end position="170"/>
    </location>
</feature>
<feature type="region of interest" description="Disordered" evidence="1">
    <location>
        <begin position="1"/>
        <end position="62"/>
    </location>
</feature>
<dbReference type="EMBL" id="JAKWBI020000315">
    <property type="protein sequence ID" value="KAJ2896731.1"/>
    <property type="molecule type" value="Genomic_DNA"/>
</dbReference>
<feature type="region of interest" description="Disordered" evidence="1">
    <location>
        <begin position="74"/>
        <end position="316"/>
    </location>
</feature>
<feature type="compositionally biased region" description="Basic and acidic residues" evidence="1">
    <location>
        <begin position="282"/>
        <end position="310"/>
    </location>
</feature>
<keyword evidence="4" id="KW-1185">Reference proteome</keyword>
<evidence type="ECO:0000256" key="1">
    <source>
        <dbReference type="SAM" id="MobiDB-lite"/>
    </source>
</evidence>
<organism evidence="3 4">
    <name type="scientific">Zalerion maritima</name>
    <dbReference type="NCBI Taxonomy" id="339359"/>
    <lineage>
        <taxon>Eukaryota</taxon>
        <taxon>Fungi</taxon>
        <taxon>Dikarya</taxon>
        <taxon>Ascomycota</taxon>
        <taxon>Pezizomycotina</taxon>
        <taxon>Sordariomycetes</taxon>
        <taxon>Lulworthiomycetidae</taxon>
        <taxon>Lulworthiales</taxon>
        <taxon>Lulworthiaceae</taxon>
        <taxon>Zalerion</taxon>
    </lineage>
</organism>
<dbReference type="Pfam" id="PF15477">
    <property type="entry name" value="SMAP"/>
    <property type="match status" value="1"/>
</dbReference>
<dbReference type="InterPro" id="IPR028124">
    <property type="entry name" value="SMAP_dom"/>
</dbReference>
<protein>
    <recommendedName>
        <fullName evidence="2">Small acidic protein-like domain-containing protein</fullName>
    </recommendedName>
</protein>
<evidence type="ECO:0000313" key="3">
    <source>
        <dbReference type="EMBL" id="KAJ2896731.1"/>
    </source>
</evidence>
<feature type="compositionally biased region" description="Basic and acidic residues" evidence="1">
    <location>
        <begin position="79"/>
        <end position="106"/>
    </location>
</feature>
<feature type="compositionally biased region" description="Basic and acidic residues" evidence="1">
    <location>
        <begin position="189"/>
        <end position="202"/>
    </location>
</feature>
<feature type="compositionally biased region" description="Basic and acidic residues" evidence="1">
    <location>
        <begin position="116"/>
        <end position="141"/>
    </location>
</feature>
<gene>
    <name evidence="3" type="ORF">MKZ38_005259</name>
</gene>
<dbReference type="Proteomes" id="UP001201980">
    <property type="component" value="Unassembled WGS sequence"/>
</dbReference>
<comment type="caution">
    <text evidence="3">The sequence shown here is derived from an EMBL/GenBank/DDBJ whole genome shotgun (WGS) entry which is preliminary data.</text>
</comment>
<dbReference type="AlphaFoldDB" id="A0AAD5RLE6"/>
<name>A0AAD5RLE6_9PEZI</name>
<sequence>MAPSSPKYEPQDPSMSSQARKMLKKREKKRVKNERKAERRKSGIAKSGGQGPRKRAPELLATAQRLEELAKKQWYKAQKTREKYKLAVENQEKKEDDQEDPERLSDEQLFAVDRLPPWEKNQDRQDVEIANDPKPKEKSDDSTSSNKRKRNNEEVSEKKSKKNKKRARKSKSGEETVEIVEEVTAKYTSTEHEPTKSKSESKKSKKSKKEKKDKKKKKSEDVDVQPEATEVTFVETGKAVTDKKDKKKRKSKKEKSSGETDGDDLAEDEQRENPKSKKKGKKSSDEETLKTVAADKSDGKTKQGTEELERWNVQGLEGGSQRQAKFLKLLGGKKAGLNEKALAANAGASSRQILDSKWAEEDLEKQFKAGMKSKEMGGGKKRGLGAY</sequence>
<feature type="domain" description="Small acidic protein-like" evidence="2">
    <location>
        <begin position="311"/>
        <end position="385"/>
    </location>
</feature>
<accession>A0AAD5RLE6</accession>
<evidence type="ECO:0000313" key="4">
    <source>
        <dbReference type="Proteomes" id="UP001201980"/>
    </source>
</evidence>
<feature type="compositionally biased region" description="Basic residues" evidence="1">
    <location>
        <begin position="21"/>
        <end position="33"/>
    </location>
</feature>